<dbReference type="OrthoDB" id="3264463at2"/>
<proteinExistence type="predicted"/>
<sequence length="359" mass="38895">MTTSSTHTDVVRVSGAEGVIASVPYLLGFHPRESLVLLCMRNPRNRIGPVMRIDLPAPDAPREERSALASYVALQARAHADSVVLICYTDGEDTGPVSRRRFAQHALMQDCRRAIKGAGIRVFDLYLVREKTSLSYQQHRPGTPGYPLLAESNSEIAKLSSAHACAGRRVLADRDALRTSIAGPVGGIAQDAVDQIARAQSRRVDHAARSPHASRAPANTENLSTKLHQARSLRVAGDPLGEELIADLVVAFDDPLLRDQAIYWALKNHDESVVALFVDLAVWTPSTACAQTCAVLAVVAYRAGDGALAQVALDRVFAADPHHRLGGLLLATMQAGIEPRHLDGMLLDQQFVCDREESE</sequence>
<keyword evidence="3" id="KW-1185">Reference proteome</keyword>
<organism evidence="2 3">
    <name type="scientific">Nakamurella antarctica</name>
    <dbReference type="NCBI Taxonomy" id="1902245"/>
    <lineage>
        <taxon>Bacteria</taxon>
        <taxon>Bacillati</taxon>
        <taxon>Actinomycetota</taxon>
        <taxon>Actinomycetes</taxon>
        <taxon>Nakamurellales</taxon>
        <taxon>Nakamurellaceae</taxon>
        <taxon>Nakamurella</taxon>
    </lineage>
</organism>
<evidence type="ECO:0000313" key="3">
    <source>
        <dbReference type="Proteomes" id="UP000268084"/>
    </source>
</evidence>
<evidence type="ECO:0000256" key="1">
    <source>
        <dbReference type="SAM" id="MobiDB-lite"/>
    </source>
</evidence>
<protein>
    <submittedName>
        <fullName evidence="2">DUF4192 domain-containing protein</fullName>
    </submittedName>
</protein>
<dbReference type="AlphaFoldDB" id="A0A3G8ZLD5"/>
<evidence type="ECO:0000313" key="2">
    <source>
        <dbReference type="EMBL" id="AZI58139.1"/>
    </source>
</evidence>
<name>A0A3G8ZLD5_9ACTN</name>
<reference evidence="2 3" key="1">
    <citation type="submission" date="2018-11" db="EMBL/GenBank/DDBJ databases">
        <authorList>
            <person name="Da X."/>
        </authorList>
    </citation>
    <scope>NUCLEOTIDE SEQUENCE [LARGE SCALE GENOMIC DNA]</scope>
    <source>
        <strain evidence="2 3">S14-144</strain>
    </source>
</reference>
<gene>
    <name evidence="2" type="ORF">EH165_08290</name>
</gene>
<dbReference type="Pfam" id="PF13830">
    <property type="entry name" value="DUF4192"/>
    <property type="match status" value="1"/>
</dbReference>
<dbReference type="KEGG" id="nak:EH165_08290"/>
<reference evidence="2 3" key="2">
    <citation type="submission" date="2018-12" db="EMBL/GenBank/DDBJ databases">
        <title>Nakamurella antarcticus sp. nov., isolated from Antarctica South Shetland Islands soil.</title>
        <authorList>
            <person name="Peng F."/>
        </authorList>
    </citation>
    <scope>NUCLEOTIDE SEQUENCE [LARGE SCALE GENOMIC DNA]</scope>
    <source>
        <strain evidence="2 3">S14-144</strain>
    </source>
</reference>
<dbReference type="Proteomes" id="UP000268084">
    <property type="component" value="Chromosome"/>
</dbReference>
<dbReference type="InterPro" id="IPR025447">
    <property type="entry name" value="DUF4192"/>
</dbReference>
<dbReference type="RefSeq" id="WP_124799048.1">
    <property type="nucleotide sequence ID" value="NZ_CP034170.1"/>
</dbReference>
<dbReference type="EMBL" id="CP034170">
    <property type="protein sequence ID" value="AZI58139.1"/>
    <property type="molecule type" value="Genomic_DNA"/>
</dbReference>
<accession>A0A3G8ZLD5</accession>
<feature type="region of interest" description="Disordered" evidence="1">
    <location>
        <begin position="203"/>
        <end position="223"/>
    </location>
</feature>